<keyword evidence="6 10" id="KW-0274">FAD</keyword>
<organism evidence="12 13">
    <name type="scientific">Pedobacter africanus</name>
    <dbReference type="NCBI Taxonomy" id="151894"/>
    <lineage>
        <taxon>Bacteria</taxon>
        <taxon>Pseudomonadati</taxon>
        <taxon>Bacteroidota</taxon>
        <taxon>Sphingobacteriia</taxon>
        <taxon>Sphingobacteriales</taxon>
        <taxon>Sphingobacteriaceae</taxon>
        <taxon>Pedobacter</taxon>
    </lineage>
</organism>
<keyword evidence="12" id="KW-0449">Lipoprotein</keyword>
<evidence type="ECO:0000256" key="11">
    <source>
        <dbReference type="PIRSR" id="PIRSR006268-2"/>
    </source>
</evidence>
<protein>
    <recommendedName>
        <fullName evidence="2 10">FAD:protein FMN transferase</fullName>
        <ecNumber evidence="1 10">2.7.1.180</ecNumber>
    </recommendedName>
    <alternativeName>
        <fullName evidence="8 10">Flavin transferase</fullName>
    </alternativeName>
</protein>
<keyword evidence="3 10" id="KW-0285">Flavoprotein</keyword>
<keyword evidence="4 10" id="KW-0808">Transferase</keyword>
<evidence type="ECO:0000256" key="6">
    <source>
        <dbReference type="ARBA" id="ARBA00022827"/>
    </source>
</evidence>
<evidence type="ECO:0000256" key="8">
    <source>
        <dbReference type="ARBA" id="ARBA00031306"/>
    </source>
</evidence>
<dbReference type="STRING" id="151894.SAMN04488524_4784"/>
<feature type="binding site" evidence="11">
    <location>
        <position position="285"/>
    </location>
    <ligand>
        <name>Mg(2+)</name>
        <dbReference type="ChEBI" id="CHEBI:18420"/>
    </ligand>
</feature>
<dbReference type="EMBL" id="FWXT01000006">
    <property type="protein sequence ID" value="SMD08630.1"/>
    <property type="molecule type" value="Genomic_DNA"/>
</dbReference>
<proteinExistence type="inferred from homology"/>
<dbReference type="AlphaFoldDB" id="A0A1W2EFV2"/>
<evidence type="ECO:0000256" key="10">
    <source>
        <dbReference type="PIRNR" id="PIRNR006268"/>
    </source>
</evidence>
<dbReference type="PIRSF" id="PIRSF006268">
    <property type="entry name" value="ApbE"/>
    <property type="match status" value="1"/>
</dbReference>
<evidence type="ECO:0000256" key="4">
    <source>
        <dbReference type="ARBA" id="ARBA00022679"/>
    </source>
</evidence>
<evidence type="ECO:0000256" key="7">
    <source>
        <dbReference type="ARBA" id="ARBA00022842"/>
    </source>
</evidence>
<name>A0A1W2EFV2_9SPHI</name>
<dbReference type="OrthoDB" id="9778595at2"/>
<dbReference type="GO" id="GO:0016740">
    <property type="term" value="F:transferase activity"/>
    <property type="evidence" value="ECO:0007669"/>
    <property type="project" value="UniProtKB-UniRule"/>
</dbReference>
<evidence type="ECO:0000256" key="2">
    <source>
        <dbReference type="ARBA" id="ARBA00016337"/>
    </source>
</evidence>
<evidence type="ECO:0000313" key="12">
    <source>
        <dbReference type="EMBL" id="SMD08630.1"/>
    </source>
</evidence>
<feature type="binding site" evidence="11">
    <location>
        <position position="168"/>
    </location>
    <ligand>
        <name>Mg(2+)</name>
        <dbReference type="ChEBI" id="CHEBI:18420"/>
    </ligand>
</feature>
<accession>A0A1W2EFV2</accession>
<dbReference type="PANTHER" id="PTHR30040:SF2">
    <property type="entry name" value="FAD:PROTEIN FMN TRANSFERASE"/>
    <property type="match status" value="1"/>
</dbReference>
<keyword evidence="5 10" id="KW-0479">Metal-binding</keyword>
<reference evidence="13" key="1">
    <citation type="submission" date="2017-04" db="EMBL/GenBank/DDBJ databases">
        <authorList>
            <person name="Varghese N."/>
            <person name="Submissions S."/>
        </authorList>
    </citation>
    <scope>NUCLEOTIDE SEQUENCE [LARGE SCALE GENOMIC DNA]</scope>
    <source>
        <strain evidence="13">DSM 12126</strain>
    </source>
</reference>
<dbReference type="RefSeq" id="WP_084241561.1">
    <property type="nucleotide sequence ID" value="NZ_FWXT01000006.1"/>
</dbReference>
<dbReference type="Pfam" id="PF02424">
    <property type="entry name" value="ApbE"/>
    <property type="match status" value="1"/>
</dbReference>
<dbReference type="Gene3D" id="3.10.520.10">
    <property type="entry name" value="ApbE-like domains"/>
    <property type="match status" value="1"/>
</dbReference>
<comment type="similarity">
    <text evidence="10">Belongs to the ApbE family.</text>
</comment>
<feature type="binding site" evidence="11">
    <location>
        <position position="289"/>
    </location>
    <ligand>
        <name>Mg(2+)</name>
        <dbReference type="ChEBI" id="CHEBI:18420"/>
    </ligand>
</feature>
<evidence type="ECO:0000256" key="5">
    <source>
        <dbReference type="ARBA" id="ARBA00022723"/>
    </source>
</evidence>
<comment type="cofactor">
    <cofactor evidence="11">
        <name>Mg(2+)</name>
        <dbReference type="ChEBI" id="CHEBI:18420"/>
    </cofactor>
    <cofactor evidence="11">
        <name>Mn(2+)</name>
        <dbReference type="ChEBI" id="CHEBI:29035"/>
    </cofactor>
    <text evidence="11">Magnesium. Can also use manganese.</text>
</comment>
<evidence type="ECO:0000256" key="3">
    <source>
        <dbReference type="ARBA" id="ARBA00022630"/>
    </source>
</evidence>
<evidence type="ECO:0000256" key="9">
    <source>
        <dbReference type="ARBA" id="ARBA00048540"/>
    </source>
</evidence>
<dbReference type="GO" id="GO:0046872">
    <property type="term" value="F:metal ion binding"/>
    <property type="evidence" value="ECO:0007669"/>
    <property type="project" value="UniProtKB-UniRule"/>
</dbReference>
<keyword evidence="13" id="KW-1185">Reference proteome</keyword>
<keyword evidence="7 10" id="KW-0460">Magnesium</keyword>
<dbReference type="InterPro" id="IPR024932">
    <property type="entry name" value="ApbE"/>
</dbReference>
<dbReference type="SUPFAM" id="SSF143631">
    <property type="entry name" value="ApbE-like"/>
    <property type="match status" value="1"/>
</dbReference>
<comment type="catalytic activity">
    <reaction evidence="9 10">
        <text>L-threonyl-[protein] + FAD = FMN-L-threonyl-[protein] + AMP + H(+)</text>
        <dbReference type="Rhea" id="RHEA:36847"/>
        <dbReference type="Rhea" id="RHEA-COMP:11060"/>
        <dbReference type="Rhea" id="RHEA-COMP:11061"/>
        <dbReference type="ChEBI" id="CHEBI:15378"/>
        <dbReference type="ChEBI" id="CHEBI:30013"/>
        <dbReference type="ChEBI" id="CHEBI:57692"/>
        <dbReference type="ChEBI" id="CHEBI:74257"/>
        <dbReference type="ChEBI" id="CHEBI:456215"/>
        <dbReference type="EC" id="2.7.1.180"/>
    </reaction>
</comment>
<evidence type="ECO:0000313" key="13">
    <source>
        <dbReference type="Proteomes" id="UP000192756"/>
    </source>
</evidence>
<dbReference type="EC" id="2.7.1.180" evidence="1 10"/>
<dbReference type="Proteomes" id="UP000192756">
    <property type="component" value="Unassembled WGS sequence"/>
</dbReference>
<dbReference type="PANTHER" id="PTHR30040">
    <property type="entry name" value="THIAMINE BIOSYNTHESIS LIPOPROTEIN APBE"/>
    <property type="match status" value="1"/>
</dbReference>
<dbReference type="InterPro" id="IPR003374">
    <property type="entry name" value="ApbE-like_sf"/>
</dbReference>
<gene>
    <name evidence="12" type="ORF">SAMN04488524_4784</name>
</gene>
<sequence>MPLIQKYIILLLLPLLFLVYGRKELREYNIHGYAQGTDYTVKYFAVDSIVTKRAVDSILSVIDSSMSLYKPYSAICRFNAAEDGLAVDPHFARVMRRSFDIYKDTQGKFDVTVEPLVEAWGFGAKRVSSFPDSARVKELLNCVGMNSLSLKGNYLKKDKPCIQIDLNGIAQGYSVDVVAGYLLKKRISCFVVEIGGELRMKGPKPDGTSLRIGIEGPAASAGAEPVIRHVVKINNGAITTAGNYRKYLQKGAKKITHLIDPHTGYPIENALISVTIYAKDAITADGYDSPIMAMDVNEAINFVNARKGMEAYIIYHRKDGSIADTLTKGFRTYLADL</sequence>
<evidence type="ECO:0000256" key="1">
    <source>
        <dbReference type="ARBA" id="ARBA00011955"/>
    </source>
</evidence>